<dbReference type="Proteomes" id="UP001151002">
    <property type="component" value="Unassembled WGS sequence"/>
</dbReference>
<evidence type="ECO:0000313" key="2">
    <source>
        <dbReference type="Proteomes" id="UP001151002"/>
    </source>
</evidence>
<name>A0ABT4AVL0_9ACTN</name>
<gene>
    <name evidence="1" type="ORF">OWR29_09710</name>
</gene>
<accession>A0ABT4AVL0</accession>
<sequence>MKMYRFRTRLRTLLPFALIGLVPKGRRDCGDHEWYRQEGDVYRCYHCAAGVRRHLAG</sequence>
<comment type="caution">
    <text evidence="1">The sequence shown here is derived from an EMBL/GenBank/DDBJ whole genome shotgun (WGS) entry which is preliminary data.</text>
</comment>
<evidence type="ECO:0000313" key="1">
    <source>
        <dbReference type="EMBL" id="MCY1138273.1"/>
    </source>
</evidence>
<dbReference type="EMBL" id="JAPNTZ010000003">
    <property type="protein sequence ID" value="MCY1138273.1"/>
    <property type="molecule type" value="Genomic_DNA"/>
</dbReference>
<reference evidence="1" key="1">
    <citation type="submission" date="2022-11" db="EMBL/GenBank/DDBJ databases">
        <authorList>
            <person name="Somphong A."/>
            <person name="Phongsopitanun W."/>
        </authorList>
    </citation>
    <scope>NUCLEOTIDE SEQUENCE</scope>
    <source>
        <strain evidence="1">Pm04-4</strain>
    </source>
</reference>
<organism evidence="1 2">
    <name type="scientific">Paractinoplanes pyxinae</name>
    <dbReference type="NCBI Taxonomy" id="2997416"/>
    <lineage>
        <taxon>Bacteria</taxon>
        <taxon>Bacillati</taxon>
        <taxon>Actinomycetota</taxon>
        <taxon>Actinomycetes</taxon>
        <taxon>Micromonosporales</taxon>
        <taxon>Micromonosporaceae</taxon>
        <taxon>Paractinoplanes</taxon>
    </lineage>
</organism>
<protein>
    <submittedName>
        <fullName evidence="1">Uncharacterized protein</fullName>
    </submittedName>
</protein>
<keyword evidence="2" id="KW-1185">Reference proteome</keyword>
<dbReference type="RefSeq" id="WP_267562249.1">
    <property type="nucleotide sequence ID" value="NZ_JAPNTZ010000003.1"/>
</dbReference>
<proteinExistence type="predicted"/>